<evidence type="ECO:0000313" key="2">
    <source>
        <dbReference type="EnsemblMetazoa" id="Aqu2.1.19272_001"/>
    </source>
</evidence>
<dbReference type="InParanoid" id="A0A1X7TVN0"/>
<dbReference type="InterPro" id="IPR029684">
    <property type="entry name" value="Schlafen"/>
</dbReference>
<dbReference type="PANTHER" id="PTHR12155">
    <property type="entry name" value="SCHLAFEN"/>
    <property type="match status" value="1"/>
</dbReference>
<proteinExistence type="predicted"/>
<name>A0A1X7TVN0_AMPQE</name>
<dbReference type="AlphaFoldDB" id="A0A1X7TVN0"/>
<protein>
    <recommendedName>
        <fullName evidence="1">Schlafen AlbA-2 domain-containing protein</fullName>
    </recommendedName>
</protein>
<evidence type="ECO:0000259" key="1">
    <source>
        <dbReference type="Pfam" id="PF04326"/>
    </source>
</evidence>
<dbReference type="PANTHER" id="PTHR12155:SF48">
    <property type="entry name" value="RRM DOMAIN-CONTAINING PROTEIN"/>
    <property type="match status" value="1"/>
</dbReference>
<dbReference type="InterPro" id="IPR007421">
    <property type="entry name" value="Schlafen_AlbA_2_dom"/>
</dbReference>
<sequence>MADSSMVYTLTPELSFSPSTARAKTTYKIGSKLVNTETRHTEYKVGNFALNNLEQHIRKYGSAFLNSGGGTLTIGIADDGTVVGVNVSSQARIKKVICDEFKAFKPSVGSSYYEVDFVPTDERDKFIIEIHVRAGEDDEIYADGEDKVIMTMRDGSVQGPLWPRNIKEIVLEKFTKVLNSSTPSASNKQSLVELSAATPVLEHKE</sequence>
<dbReference type="EnsemblMetazoa" id="Aqu2.1.19272_001">
    <property type="protein sequence ID" value="Aqu2.1.19272_001"/>
    <property type="gene ID" value="Aqu2.1.19272"/>
</dbReference>
<dbReference type="Gene3D" id="3.30.950.30">
    <property type="entry name" value="Schlafen, AAA domain"/>
    <property type="match status" value="1"/>
</dbReference>
<feature type="domain" description="Schlafen AlbA-2" evidence="1">
    <location>
        <begin position="37"/>
        <end position="150"/>
    </location>
</feature>
<dbReference type="InterPro" id="IPR038461">
    <property type="entry name" value="Schlafen_AlbA_2_dom_sf"/>
</dbReference>
<organism evidence="2">
    <name type="scientific">Amphimedon queenslandica</name>
    <name type="common">Sponge</name>
    <dbReference type="NCBI Taxonomy" id="400682"/>
    <lineage>
        <taxon>Eukaryota</taxon>
        <taxon>Metazoa</taxon>
        <taxon>Porifera</taxon>
        <taxon>Demospongiae</taxon>
        <taxon>Heteroscleromorpha</taxon>
        <taxon>Haplosclerida</taxon>
        <taxon>Niphatidae</taxon>
        <taxon>Amphimedon</taxon>
    </lineage>
</organism>
<dbReference type="Pfam" id="PF04326">
    <property type="entry name" value="SLFN_AlbA_2"/>
    <property type="match status" value="1"/>
</dbReference>
<dbReference type="OrthoDB" id="10259112at2759"/>
<accession>A0A1X7TVN0</accession>
<reference evidence="2" key="1">
    <citation type="submission" date="2017-05" db="UniProtKB">
        <authorList>
            <consortium name="EnsemblMetazoa"/>
        </authorList>
    </citation>
    <scope>IDENTIFICATION</scope>
</reference>